<dbReference type="GO" id="GO:0008270">
    <property type="term" value="F:zinc ion binding"/>
    <property type="evidence" value="ECO:0007669"/>
    <property type="project" value="InterPro"/>
</dbReference>
<accession>A0A4P8YIP4</accession>
<dbReference type="AlphaFoldDB" id="A0A4P8YIP4"/>
<evidence type="ECO:0000256" key="2">
    <source>
        <dbReference type="PIRSR" id="PIRSR001359-2"/>
    </source>
</evidence>
<dbReference type="CDD" id="cd00947">
    <property type="entry name" value="TBP_aldolase_IIB"/>
    <property type="match status" value="1"/>
</dbReference>
<dbReference type="EMBL" id="CP040428">
    <property type="protein sequence ID" value="QCT20480.1"/>
    <property type="molecule type" value="Genomic_DNA"/>
</dbReference>
<evidence type="ECO:0000313" key="5">
    <source>
        <dbReference type="Proteomes" id="UP000302163"/>
    </source>
</evidence>
<dbReference type="Proteomes" id="UP000302163">
    <property type="component" value="Chromosome"/>
</dbReference>
<dbReference type="GO" id="GO:0009025">
    <property type="term" value="F:tagatose-bisphosphate aldolase activity"/>
    <property type="evidence" value="ECO:0007669"/>
    <property type="project" value="TreeGrafter"/>
</dbReference>
<dbReference type="OrthoDB" id="9803995at2"/>
<keyword evidence="3" id="KW-0479">Metal-binding</keyword>
<protein>
    <submittedName>
        <fullName evidence="4">Class II fructose-bisphosphate aldolase</fullName>
    </submittedName>
</protein>
<keyword evidence="3" id="KW-0862">Zinc</keyword>
<dbReference type="PANTHER" id="PTHR30304:SF0">
    <property type="entry name" value="D-TAGATOSE-1,6-BISPHOSPHATE ALDOLASE SUBUNIT GATY-RELATED"/>
    <property type="match status" value="1"/>
</dbReference>
<feature type="binding site" evidence="3">
    <location>
        <position position="186"/>
    </location>
    <ligand>
        <name>Zn(2+)</name>
        <dbReference type="ChEBI" id="CHEBI:29105"/>
        <label>1</label>
        <note>catalytic</note>
    </ligand>
</feature>
<feature type="binding site" evidence="2">
    <location>
        <position position="187"/>
    </location>
    <ligand>
        <name>dihydroxyacetone phosphate</name>
        <dbReference type="ChEBI" id="CHEBI:57642"/>
    </ligand>
</feature>
<dbReference type="InterPro" id="IPR000771">
    <property type="entry name" value="FBA_II"/>
</dbReference>
<dbReference type="RefSeq" id="WP_138096355.1">
    <property type="nucleotide sequence ID" value="NZ_CP040428.1"/>
</dbReference>
<organism evidence="4 5">
    <name type="scientific">Jejubacter calystegiae</name>
    <dbReference type="NCBI Taxonomy" id="2579935"/>
    <lineage>
        <taxon>Bacteria</taxon>
        <taxon>Pseudomonadati</taxon>
        <taxon>Pseudomonadota</taxon>
        <taxon>Gammaproteobacteria</taxon>
        <taxon>Enterobacterales</taxon>
        <taxon>Enterobacteriaceae</taxon>
        <taxon>Jejubacter</taxon>
    </lineage>
</organism>
<dbReference type="PIRSF" id="PIRSF001359">
    <property type="entry name" value="F_bP_aldolase_II"/>
    <property type="match status" value="1"/>
</dbReference>
<comment type="cofactor">
    <cofactor evidence="3">
        <name>Zn(2+)</name>
        <dbReference type="ChEBI" id="CHEBI:29105"/>
    </cofactor>
    <text evidence="3">Binds 2 Zn(2+) ions per subunit. One is catalytic and the other provides a structural contribution.</text>
</comment>
<feature type="binding site" evidence="3">
    <location>
        <position position="214"/>
    </location>
    <ligand>
        <name>Zn(2+)</name>
        <dbReference type="ChEBI" id="CHEBI:29105"/>
        <label>1</label>
        <note>catalytic</note>
    </ligand>
</feature>
<name>A0A4P8YIP4_9ENTR</name>
<evidence type="ECO:0000256" key="3">
    <source>
        <dbReference type="PIRSR" id="PIRSR001359-3"/>
    </source>
</evidence>
<proteinExistence type="predicted"/>
<feature type="binding site" evidence="2">
    <location>
        <begin position="236"/>
        <end position="239"/>
    </location>
    <ligand>
        <name>dihydroxyacetone phosphate</name>
        <dbReference type="ChEBI" id="CHEBI:57642"/>
    </ligand>
</feature>
<dbReference type="InterPro" id="IPR050246">
    <property type="entry name" value="Class_II_FBP_aldolase"/>
</dbReference>
<keyword evidence="5" id="KW-1185">Reference proteome</keyword>
<feature type="binding site" evidence="2">
    <location>
        <begin position="215"/>
        <end position="217"/>
    </location>
    <ligand>
        <name>dihydroxyacetone phosphate</name>
        <dbReference type="ChEBI" id="CHEBI:57642"/>
    </ligand>
</feature>
<gene>
    <name evidence="4" type="ORF">FEM41_12880</name>
</gene>
<dbReference type="InterPro" id="IPR013785">
    <property type="entry name" value="Aldolase_TIM"/>
</dbReference>
<dbReference type="SUPFAM" id="SSF51569">
    <property type="entry name" value="Aldolase"/>
    <property type="match status" value="1"/>
</dbReference>
<dbReference type="GO" id="GO:0005975">
    <property type="term" value="P:carbohydrate metabolic process"/>
    <property type="evidence" value="ECO:0007669"/>
    <property type="project" value="InterPro"/>
</dbReference>
<reference evidence="4 5" key="1">
    <citation type="submission" date="2019-05" db="EMBL/GenBank/DDBJ databases">
        <title>Complete genome sequence of Izhakiella calystegiae KSNA2, an endophyte isolated from beach morning glory (Calystegia soldanella).</title>
        <authorList>
            <person name="Jiang L."/>
            <person name="Jeong J.C."/>
            <person name="Kim C.Y."/>
            <person name="Kim D.H."/>
            <person name="Kim S.W."/>
            <person name="Lee j."/>
        </authorList>
    </citation>
    <scope>NUCLEOTIDE SEQUENCE [LARGE SCALE GENOMIC DNA]</scope>
    <source>
        <strain evidence="4 5">KSNA2</strain>
    </source>
</reference>
<feature type="binding site" evidence="3">
    <location>
        <position position="82"/>
    </location>
    <ligand>
        <name>Zn(2+)</name>
        <dbReference type="ChEBI" id="CHEBI:29105"/>
        <label>1</label>
        <note>catalytic</note>
    </ligand>
</feature>
<feature type="binding site" evidence="3">
    <location>
        <position position="103"/>
    </location>
    <ligand>
        <name>Zn(2+)</name>
        <dbReference type="ChEBI" id="CHEBI:29105"/>
        <label>2</label>
    </ligand>
</feature>
<feature type="binding site" evidence="3">
    <location>
        <position position="133"/>
    </location>
    <ligand>
        <name>Zn(2+)</name>
        <dbReference type="ChEBI" id="CHEBI:29105"/>
        <label>2</label>
    </ligand>
</feature>
<dbReference type="Gene3D" id="3.20.20.70">
    <property type="entry name" value="Aldolase class I"/>
    <property type="match status" value="1"/>
</dbReference>
<dbReference type="KEGG" id="izh:FEM41_12880"/>
<dbReference type="Pfam" id="PF01116">
    <property type="entry name" value="F_bP_aldolase"/>
    <property type="match status" value="1"/>
</dbReference>
<evidence type="ECO:0000256" key="1">
    <source>
        <dbReference type="PIRSR" id="PIRSR001359-1"/>
    </source>
</evidence>
<evidence type="ECO:0000313" key="4">
    <source>
        <dbReference type="EMBL" id="QCT20480.1"/>
    </source>
</evidence>
<feature type="active site" description="Proton donor" evidence="1">
    <location>
        <position position="81"/>
    </location>
</feature>
<dbReference type="GO" id="GO:0005829">
    <property type="term" value="C:cytosol"/>
    <property type="evidence" value="ECO:0007669"/>
    <property type="project" value="TreeGrafter"/>
</dbReference>
<dbReference type="PANTHER" id="PTHR30304">
    <property type="entry name" value="D-TAGATOSE-1,6-BISPHOSPHATE ALDOLASE"/>
    <property type="match status" value="1"/>
</dbReference>
<dbReference type="NCBIfam" id="TIGR00167">
    <property type="entry name" value="cbbA"/>
    <property type="match status" value="1"/>
</dbReference>
<sequence length="289" mass="31532">MLVTLREVLDDASAKGYAVGAFNVVDINMARGVILAAEQQRSPVILSQGQGQFRFTPPEIMGVALRYLAQEATVPVVIHLDHGKSLEVCQRAIAAGYSSIMFDGSVLSLDDNIHQTREAVALARQHGVSIEGEVGHVANAETGDEPEQAVAAPVLEECHLTTPEAARHFWRETGVDALAVAFGTGHGIYREAPRLEFDRLRAIRDAVDAPLVMHGGSGLCDEAYQEAIACGIRKLNYFTLLSQSLAELIKQQVNASDEPWYHEVPLLVVEETRQHVARLMTLFGSARRV</sequence>